<dbReference type="GO" id="GO:0005886">
    <property type="term" value="C:plasma membrane"/>
    <property type="evidence" value="ECO:0007669"/>
    <property type="project" value="TreeGrafter"/>
</dbReference>
<dbReference type="InterPro" id="IPR007267">
    <property type="entry name" value="GtrA_DPMS_TM"/>
</dbReference>
<sequence length="152" mass="17642">MEKQDLVWRYLVSNKQLFSTSFRGRTLYELIRYGIVGLTQNSIGYAVYLLLTLVLALEPKLVVAITYPLGVLISYFGNAKYTFKKKIKDHSMILKYLTSHFIGYVLNLYLLYLFVDKFGFPHQIIQLICVALISILLFLLFKFFVFTSQSKG</sequence>
<evidence type="ECO:0000256" key="6">
    <source>
        <dbReference type="SAM" id="Phobius"/>
    </source>
</evidence>
<comment type="subcellular location">
    <subcellularLocation>
        <location evidence="1">Membrane</location>
        <topology evidence="1">Multi-pass membrane protein</topology>
    </subcellularLocation>
</comment>
<evidence type="ECO:0000313" key="9">
    <source>
        <dbReference type="Proteomes" id="UP000078406"/>
    </source>
</evidence>
<name>A0A177Y5Q0_9VIBR</name>
<comment type="similarity">
    <text evidence="2">Belongs to the GtrA family.</text>
</comment>
<dbReference type="Pfam" id="PF04138">
    <property type="entry name" value="GtrA_DPMS_TM"/>
    <property type="match status" value="1"/>
</dbReference>
<dbReference type="InterPro" id="IPR051401">
    <property type="entry name" value="GtrA_CellWall_Glycosyl"/>
</dbReference>
<dbReference type="RefSeq" id="WP_054962618.1">
    <property type="nucleotide sequence ID" value="NZ_LLEI02000010.1"/>
</dbReference>
<evidence type="ECO:0000256" key="3">
    <source>
        <dbReference type="ARBA" id="ARBA00022692"/>
    </source>
</evidence>
<evidence type="ECO:0000256" key="4">
    <source>
        <dbReference type="ARBA" id="ARBA00022989"/>
    </source>
</evidence>
<proteinExistence type="inferred from homology"/>
<keyword evidence="5 6" id="KW-0472">Membrane</keyword>
<protein>
    <recommendedName>
        <fullName evidence="7">GtrA/DPMS transmembrane domain-containing protein</fullName>
    </recommendedName>
</protein>
<gene>
    <name evidence="8" type="ORF">APB76_01345</name>
</gene>
<evidence type="ECO:0000313" key="8">
    <source>
        <dbReference type="EMBL" id="OAJ96179.1"/>
    </source>
</evidence>
<dbReference type="Proteomes" id="UP000078406">
    <property type="component" value="Unassembled WGS sequence"/>
</dbReference>
<feature type="domain" description="GtrA/DPMS transmembrane" evidence="7">
    <location>
        <begin position="32"/>
        <end position="146"/>
    </location>
</feature>
<dbReference type="PANTHER" id="PTHR38459">
    <property type="entry name" value="PROPHAGE BACTOPRENOL-LINKED GLUCOSE TRANSLOCASE HOMOLOG"/>
    <property type="match status" value="1"/>
</dbReference>
<evidence type="ECO:0000256" key="1">
    <source>
        <dbReference type="ARBA" id="ARBA00004141"/>
    </source>
</evidence>
<dbReference type="PANTHER" id="PTHR38459:SF1">
    <property type="entry name" value="PROPHAGE BACTOPRENOL-LINKED GLUCOSE TRANSLOCASE HOMOLOG"/>
    <property type="match status" value="1"/>
</dbReference>
<keyword evidence="3 6" id="KW-0812">Transmembrane</keyword>
<keyword evidence="4 6" id="KW-1133">Transmembrane helix</keyword>
<accession>A0A177Y5Q0</accession>
<dbReference type="AlphaFoldDB" id="A0A177Y5Q0"/>
<dbReference type="GO" id="GO:0000271">
    <property type="term" value="P:polysaccharide biosynthetic process"/>
    <property type="evidence" value="ECO:0007669"/>
    <property type="project" value="InterPro"/>
</dbReference>
<evidence type="ECO:0000256" key="2">
    <source>
        <dbReference type="ARBA" id="ARBA00009399"/>
    </source>
</evidence>
<dbReference type="EMBL" id="LLEI02000010">
    <property type="protein sequence ID" value="OAJ96179.1"/>
    <property type="molecule type" value="Genomic_DNA"/>
</dbReference>
<feature type="transmembrane region" description="Helical" evidence="6">
    <location>
        <begin position="124"/>
        <end position="145"/>
    </location>
</feature>
<reference evidence="8 9" key="1">
    <citation type="journal article" date="2016" name="Syst. Appl. Microbiol.">
        <title>Vibrio bivalvicida sp. nov., a novel larval pathogen for bivalve molluscs reared in a hatchery.</title>
        <authorList>
            <person name="Dubert J."/>
            <person name="Romalde J.L."/>
            <person name="Prado S."/>
            <person name="Barja J.L."/>
        </authorList>
    </citation>
    <scope>NUCLEOTIDE SEQUENCE [LARGE SCALE GENOMIC DNA]</scope>
    <source>
        <strain evidence="8 9">605</strain>
    </source>
</reference>
<organism evidence="8 9">
    <name type="scientific">Vibrio bivalvicida</name>
    <dbReference type="NCBI Taxonomy" id="1276888"/>
    <lineage>
        <taxon>Bacteria</taxon>
        <taxon>Pseudomonadati</taxon>
        <taxon>Pseudomonadota</taxon>
        <taxon>Gammaproteobacteria</taxon>
        <taxon>Vibrionales</taxon>
        <taxon>Vibrionaceae</taxon>
        <taxon>Vibrio</taxon>
        <taxon>Vibrio oreintalis group</taxon>
    </lineage>
</organism>
<feature type="transmembrane region" description="Helical" evidence="6">
    <location>
        <begin position="61"/>
        <end position="81"/>
    </location>
</feature>
<evidence type="ECO:0000259" key="7">
    <source>
        <dbReference type="Pfam" id="PF04138"/>
    </source>
</evidence>
<evidence type="ECO:0000256" key="5">
    <source>
        <dbReference type="ARBA" id="ARBA00023136"/>
    </source>
</evidence>
<feature type="transmembrane region" description="Helical" evidence="6">
    <location>
        <begin position="93"/>
        <end position="112"/>
    </location>
</feature>
<comment type="caution">
    <text evidence="8">The sequence shown here is derived from an EMBL/GenBank/DDBJ whole genome shotgun (WGS) entry which is preliminary data.</text>
</comment>
<feature type="transmembrane region" description="Helical" evidence="6">
    <location>
        <begin position="30"/>
        <end position="55"/>
    </location>
</feature>